<evidence type="ECO:0000256" key="2">
    <source>
        <dbReference type="SAM" id="Phobius"/>
    </source>
</evidence>
<name>A0A8S3UVX6_MYTED</name>
<evidence type="ECO:0000313" key="4">
    <source>
        <dbReference type="Proteomes" id="UP000683360"/>
    </source>
</evidence>
<keyword evidence="2" id="KW-0812">Transmembrane</keyword>
<accession>A0A8S3UVX6</accession>
<dbReference type="EMBL" id="CAJPWZ010002998">
    <property type="protein sequence ID" value="CAG2249789.1"/>
    <property type="molecule type" value="Genomic_DNA"/>
</dbReference>
<gene>
    <name evidence="3" type="ORF">MEDL_61535</name>
</gene>
<evidence type="ECO:0000313" key="3">
    <source>
        <dbReference type="EMBL" id="CAG2249789.1"/>
    </source>
</evidence>
<feature type="region of interest" description="Disordered" evidence="1">
    <location>
        <begin position="305"/>
        <end position="335"/>
    </location>
</feature>
<proteinExistence type="predicted"/>
<dbReference type="Proteomes" id="UP000683360">
    <property type="component" value="Unassembled WGS sequence"/>
</dbReference>
<dbReference type="OrthoDB" id="6287564at2759"/>
<keyword evidence="4" id="KW-1185">Reference proteome</keyword>
<keyword evidence="2" id="KW-1133">Transmembrane helix</keyword>
<feature type="compositionally biased region" description="Polar residues" evidence="1">
    <location>
        <begin position="104"/>
        <end position="116"/>
    </location>
</feature>
<organism evidence="3 4">
    <name type="scientific">Mytilus edulis</name>
    <name type="common">Blue mussel</name>
    <dbReference type="NCBI Taxonomy" id="6550"/>
    <lineage>
        <taxon>Eukaryota</taxon>
        <taxon>Metazoa</taxon>
        <taxon>Spiralia</taxon>
        <taxon>Lophotrochozoa</taxon>
        <taxon>Mollusca</taxon>
        <taxon>Bivalvia</taxon>
        <taxon>Autobranchia</taxon>
        <taxon>Pteriomorphia</taxon>
        <taxon>Mytilida</taxon>
        <taxon>Mytiloidea</taxon>
        <taxon>Mytilidae</taxon>
        <taxon>Mytilinae</taxon>
        <taxon>Mytilus</taxon>
    </lineage>
</organism>
<dbReference type="AlphaFoldDB" id="A0A8S3UVX6"/>
<evidence type="ECO:0000256" key="1">
    <source>
        <dbReference type="SAM" id="MobiDB-lite"/>
    </source>
</evidence>
<protein>
    <submittedName>
        <fullName evidence="3">Uncharacterized protein</fullName>
    </submittedName>
</protein>
<reference evidence="3" key="1">
    <citation type="submission" date="2021-03" db="EMBL/GenBank/DDBJ databases">
        <authorList>
            <person name="Bekaert M."/>
        </authorList>
    </citation>
    <scope>NUCLEOTIDE SEQUENCE</scope>
</reference>
<feature type="transmembrane region" description="Helical" evidence="2">
    <location>
        <begin position="175"/>
        <end position="196"/>
    </location>
</feature>
<sequence>MTITTPSAGQVNESQISFQTKWKYCEKYIINMATNFNHDDKNGGENIQPHLGSSHFKEPSSLEQINPGFVGDDHDNKEYNNQTSSTLNNPGQLSTTRSDDDSRVNSTENGDVSDTASYPVMYSTGGHSSVVQEQVVIKKLDGSKVIQTEQCCDYTQGYKKKQKPLRKERILRLKILSIIAIIIYFPLGIPAAYFAFNIKKEFDAGIVRGNIDKAQKMEDGVSGIHDKPLQFKDNQNDRFTHDIYTVEIYQGKGLYENRPANSGTDKTCYRAEISCQSCHAACKDVREKKDNIQPEEGSQEIVSVNSSFDQSQDERLKSQKKGLYDNQSRKDLGQCENPSASEYIKMQDSDNNDVCGNERYSDKRDSQESNICTSVPSSTTLKYPVVYIKGQGWFGMNDVVQEKVLIKFPDDTTTINTAKYSSSMIDKSRKQPSTSGNCLPILFRCACLYFWQIL</sequence>
<feature type="region of interest" description="Disordered" evidence="1">
    <location>
        <begin position="40"/>
        <end position="118"/>
    </location>
</feature>
<keyword evidence="2" id="KW-0472">Membrane</keyword>
<comment type="caution">
    <text evidence="3">The sequence shown here is derived from an EMBL/GenBank/DDBJ whole genome shotgun (WGS) entry which is preliminary data.</text>
</comment>
<feature type="compositionally biased region" description="Polar residues" evidence="1">
    <location>
        <begin position="79"/>
        <end position="96"/>
    </location>
</feature>